<dbReference type="EMBL" id="JBIUZV010000016">
    <property type="protein sequence ID" value="MFJ3048274.1"/>
    <property type="molecule type" value="Genomic_DNA"/>
</dbReference>
<sequence length="403" mass="42118">MKIISILSRLSSLAVLVVIGACGTPYQPPSTSAAPSAPPPGPPDWTLSSGGCKVWNNGPRPTDSVTWDGECVNGMAEGKGTVTWFNNGVYSQRFVGVMKEGKRSGTGDYYWANGDHYSGQFSNDDRTGKGEYRWANGDRYNGNFLRGQRDGVSTTYVFANGDRFDGEQRNSSFINGNLVNSSGEVIASFIDGKRYNRSNPNNSSASSSGSSGGGFGALLGAVAQGMAAAGGKNAAQYQALANGLNGNAATGGGGSGGVNPAYTAPVAGAAASSGDSTQPMVNQCMKFSRKGKYEMRIDNSCGYDLSTVYCYTSIANASQYFDVTANACTSYRRSSSANIVISANGFITVNAPNNNNPVKFIACKLANDGYPTKLQWDGNSLQGECHFRASTSSGGARSFGAVR</sequence>
<proteinExistence type="predicted"/>
<name>A0ABW8F4Q3_9BURK</name>
<keyword evidence="5" id="KW-1185">Reference proteome</keyword>
<feature type="signal peptide" evidence="3">
    <location>
        <begin position="1"/>
        <end position="20"/>
    </location>
</feature>
<dbReference type="RefSeq" id="WP_402703198.1">
    <property type="nucleotide sequence ID" value="NZ_JBIUZV010000016.1"/>
</dbReference>
<dbReference type="PROSITE" id="PS51257">
    <property type="entry name" value="PROKAR_LIPOPROTEIN"/>
    <property type="match status" value="1"/>
</dbReference>
<keyword evidence="3" id="KW-0732">Signal</keyword>
<dbReference type="SMART" id="SM00698">
    <property type="entry name" value="MORN"/>
    <property type="match status" value="4"/>
</dbReference>
<dbReference type="Proteomes" id="UP001617427">
    <property type="component" value="Unassembled WGS sequence"/>
</dbReference>
<evidence type="ECO:0000256" key="1">
    <source>
        <dbReference type="ARBA" id="ARBA00022737"/>
    </source>
</evidence>
<dbReference type="PANTHER" id="PTHR43215:SF14">
    <property type="entry name" value="RADIAL SPOKE HEAD 1 HOMOLOG"/>
    <property type="match status" value="1"/>
</dbReference>
<dbReference type="Gene3D" id="2.20.110.10">
    <property type="entry name" value="Histone H3 K4-specific methyltransferase SET7/9 N-terminal domain"/>
    <property type="match status" value="2"/>
</dbReference>
<organism evidence="4 5">
    <name type="scientific">Herbaspirillum chlorophenolicum</name>
    <dbReference type="NCBI Taxonomy" id="211589"/>
    <lineage>
        <taxon>Bacteria</taxon>
        <taxon>Pseudomonadati</taxon>
        <taxon>Pseudomonadota</taxon>
        <taxon>Betaproteobacteria</taxon>
        <taxon>Burkholderiales</taxon>
        <taxon>Oxalobacteraceae</taxon>
        <taxon>Herbaspirillum</taxon>
    </lineage>
</organism>
<dbReference type="PANTHER" id="PTHR43215">
    <property type="entry name" value="RADIAL SPOKE HEAD 1 HOMOLOG"/>
    <property type="match status" value="1"/>
</dbReference>
<comment type="caution">
    <text evidence="4">The sequence shown here is derived from an EMBL/GenBank/DDBJ whole genome shotgun (WGS) entry which is preliminary data.</text>
</comment>
<dbReference type="SUPFAM" id="SSF82185">
    <property type="entry name" value="Histone H3 K4-specific methyltransferase SET7/9 N-terminal domain"/>
    <property type="match status" value="1"/>
</dbReference>
<feature type="region of interest" description="Disordered" evidence="2">
    <location>
        <begin position="28"/>
        <end position="48"/>
    </location>
</feature>
<reference evidence="4 5" key="1">
    <citation type="submission" date="2024-10" db="EMBL/GenBank/DDBJ databases">
        <title>The Natural Products Discovery Center: Release of the First 8490 Sequenced Strains for Exploring Actinobacteria Biosynthetic Diversity.</title>
        <authorList>
            <person name="Kalkreuter E."/>
            <person name="Kautsar S.A."/>
            <person name="Yang D."/>
            <person name="Bader C.D."/>
            <person name="Teijaro C.N."/>
            <person name="Fluegel L."/>
            <person name="Davis C.M."/>
            <person name="Simpson J.R."/>
            <person name="Lauterbach L."/>
            <person name="Steele A.D."/>
            <person name="Gui C."/>
            <person name="Meng S."/>
            <person name="Li G."/>
            <person name="Viehrig K."/>
            <person name="Ye F."/>
            <person name="Su P."/>
            <person name="Kiefer A.F."/>
            <person name="Nichols A."/>
            <person name="Cepeda A.J."/>
            <person name="Yan W."/>
            <person name="Fan B."/>
            <person name="Jiang Y."/>
            <person name="Adhikari A."/>
            <person name="Zheng C.-J."/>
            <person name="Schuster L."/>
            <person name="Cowan T.M."/>
            <person name="Smanski M.J."/>
            <person name="Chevrette M.G."/>
            <person name="De Carvalho L.P.S."/>
            <person name="Shen B."/>
        </authorList>
    </citation>
    <scope>NUCLEOTIDE SEQUENCE [LARGE SCALE GENOMIC DNA]</scope>
    <source>
        <strain evidence="4 5">NPDC087045</strain>
    </source>
</reference>
<evidence type="ECO:0000313" key="4">
    <source>
        <dbReference type="EMBL" id="MFJ3048274.1"/>
    </source>
</evidence>
<evidence type="ECO:0000313" key="5">
    <source>
        <dbReference type="Proteomes" id="UP001617427"/>
    </source>
</evidence>
<evidence type="ECO:0000256" key="3">
    <source>
        <dbReference type="SAM" id="SignalP"/>
    </source>
</evidence>
<dbReference type="Pfam" id="PF02493">
    <property type="entry name" value="MORN"/>
    <property type="match status" value="3"/>
</dbReference>
<feature type="chain" id="PRO_5046363232" evidence="3">
    <location>
        <begin position="21"/>
        <end position="403"/>
    </location>
</feature>
<evidence type="ECO:0000256" key="2">
    <source>
        <dbReference type="SAM" id="MobiDB-lite"/>
    </source>
</evidence>
<dbReference type="InterPro" id="IPR003409">
    <property type="entry name" value="MORN"/>
</dbReference>
<keyword evidence="1" id="KW-0677">Repeat</keyword>
<protein>
    <submittedName>
        <fullName evidence="4">MORN repeat-containing protein</fullName>
    </submittedName>
</protein>
<gene>
    <name evidence="4" type="ORF">ACIPEN_20770</name>
</gene>
<accession>A0ABW8F4Q3</accession>